<evidence type="ECO:0000313" key="4">
    <source>
        <dbReference type="Proteomes" id="UP000507222"/>
    </source>
</evidence>
<feature type="transmembrane region" description="Helical" evidence="2">
    <location>
        <begin position="55"/>
        <end position="76"/>
    </location>
</feature>
<evidence type="ECO:0000313" key="3">
    <source>
        <dbReference type="EMBL" id="CAB4269234.1"/>
    </source>
</evidence>
<organism evidence="3 4">
    <name type="scientific">Prunus armeniaca</name>
    <name type="common">Apricot</name>
    <name type="synonym">Armeniaca vulgaris</name>
    <dbReference type="NCBI Taxonomy" id="36596"/>
    <lineage>
        <taxon>Eukaryota</taxon>
        <taxon>Viridiplantae</taxon>
        <taxon>Streptophyta</taxon>
        <taxon>Embryophyta</taxon>
        <taxon>Tracheophyta</taxon>
        <taxon>Spermatophyta</taxon>
        <taxon>Magnoliopsida</taxon>
        <taxon>eudicotyledons</taxon>
        <taxon>Gunneridae</taxon>
        <taxon>Pentapetalae</taxon>
        <taxon>rosids</taxon>
        <taxon>fabids</taxon>
        <taxon>Rosales</taxon>
        <taxon>Rosaceae</taxon>
        <taxon>Amygdaloideae</taxon>
        <taxon>Amygdaleae</taxon>
        <taxon>Prunus</taxon>
    </lineage>
</organism>
<accession>A0A6J5U1F4</accession>
<dbReference type="Proteomes" id="UP000507222">
    <property type="component" value="Unassembled WGS sequence"/>
</dbReference>
<name>A0A6J5U1F4_PRUAR</name>
<protein>
    <submittedName>
        <fullName evidence="3">Uncharacterized protein</fullName>
    </submittedName>
</protein>
<dbReference type="EMBL" id="CAEKDK010000002">
    <property type="protein sequence ID" value="CAB4269234.1"/>
    <property type="molecule type" value="Genomic_DNA"/>
</dbReference>
<evidence type="ECO:0000256" key="1">
    <source>
        <dbReference type="SAM" id="MobiDB-lite"/>
    </source>
</evidence>
<evidence type="ECO:0000256" key="2">
    <source>
        <dbReference type="SAM" id="Phobius"/>
    </source>
</evidence>
<dbReference type="AlphaFoldDB" id="A0A6J5U1F4"/>
<reference evidence="3 4" key="1">
    <citation type="submission" date="2020-05" db="EMBL/GenBank/DDBJ databases">
        <authorList>
            <person name="Campoy J."/>
            <person name="Schneeberger K."/>
            <person name="Spophaly S."/>
        </authorList>
    </citation>
    <scope>NUCLEOTIDE SEQUENCE [LARGE SCALE GENOMIC DNA]</scope>
    <source>
        <strain evidence="3">PruArmRojPasFocal</strain>
    </source>
</reference>
<proteinExistence type="predicted"/>
<keyword evidence="2" id="KW-0472">Membrane</keyword>
<keyword evidence="2" id="KW-1133">Transmembrane helix</keyword>
<gene>
    <name evidence="3" type="ORF">CURHAP_LOCUS14617</name>
</gene>
<keyword evidence="2" id="KW-0812">Transmembrane</keyword>
<feature type="region of interest" description="Disordered" evidence="1">
    <location>
        <begin position="1"/>
        <end position="24"/>
    </location>
</feature>
<sequence>MAGPPPTPSPALSPEPTISPYPASPVPPQHHPRYLHILVHVHTAVLEFLQAPHQLLILTLLFLLVMHLMVPLTRLLRVLIRVPHLNSSKLNHWLRFSSGLPKTNITLSEFDGIVLDYSRQRATPETLEIGRGGGRIG</sequence>